<comment type="similarity">
    <text evidence="1 7 8">Belongs to the universal ribosomal protein uL22 family.</text>
</comment>
<evidence type="ECO:0000256" key="2">
    <source>
        <dbReference type="ARBA" id="ARBA00022730"/>
    </source>
</evidence>
<dbReference type="HAMAP" id="MF_01331_B">
    <property type="entry name" value="Ribosomal_uL22_B"/>
    <property type="match status" value="1"/>
</dbReference>
<keyword evidence="2 7" id="KW-0699">rRNA-binding</keyword>
<dbReference type="InterPro" id="IPR018260">
    <property type="entry name" value="Ribosomal_uL22_CS"/>
</dbReference>
<name>A0A7X9FP27_9DELT</name>
<dbReference type="Pfam" id="PF00237">
    <property type="entry name" value="Ribosomal_L22"/>
    <property type="match status" value="1"/>
</dbReference>
<evidence type="ECO:0000256" key="8">
    <source>
        <dbReference type="RuleBase" id="RU004005"/>
    </source>
</evidence>
<dbReference type="PANTHER" id="PTHR13501:SF8">
    <property type="entry name" value="LARGE RIBOSOMAL SUBUNIT PROTEIN UL22M"/>
    <property type="match status" value="1"/>
</dbReference>
<comment type="function">
    <text evidence="7">The globular domain of the protein is located near the polypeptide exit tunnel on the outside of the subunit, while an extended beta-hairpin is found that lines the wall of the exit tunnel in the center of the 70S ribosome.</text>
</comment>
<dbReference type="InterPro" id="IPR005727">
    <property type="entry name" value="Ribosomal_uL22_bac/chlpt-type"/>
</dbReference>
<evidence type="ECO:0000313" key="12">
    <source>
        <dbReference type="Proteomes" id="UP000524246"/>
    </source>
</evidence>
<reference evidence="11 12" key="1">
    <citation type="journal article" date="2020" name="Biotechnol. Biofuels">
        <title>New insights from the biogas microbiome by comprehensive genome-resolved metagenomics of nearly 1600 species originating from multiple anaerobic digesters.</title>
        <authorList>
            <person name="Campanaro S."/>
            <person name="Treu L."/>
            <person name="Rodriguez-R L.M."/>
            <person name="Kovalovszki A."/>
            <person name="Ziels R.M."/>
            <person name="Maus I."/>
            <person name="Zhu X."/>
            <person name="Kougias P.G."/>
            <person name="Basile A."/>
            <person name="Luo G."/>
            <person name="Schluter A."/>
            <person name="Konstantinidis K.T."/>
            <person name="Angelidaki I."/>
        </authorList>
    </citation>
    <scope>NUCLEOTIDE SEQUENCE [LARGE SCALE GENOMIC DNA]</scope>
    <source>
        <strain evidence="11">AS27yjCOA_65</strain>
    </source>
</reference>
<dbReference type="CDD" id="cd00336">
    <property type="entry name" value="Ribosomal_L22"/>
    <property type="match status" value="1"/>
</dbReference>
<comment type="subunit">
    <text evidence="7 9">Part of the 50S ribosomal subunit.</text>
</comment>
<dbReference type="GO" id="GO:0022625">
    <property type="term" value="C:cytosolic large ribosomal subunit"/>
    <property type="evidence" value="ECO:0007669"/>
    <property type="project" value="TreeGrafter"/>
</dbReference>
<evidence type="ECO:0000256" key="1">
    <source>
        <dbReference type="ARBA" id="ARBA00009451"/>
    </source>
</evidence>
<evidence type="ECO:0000256" key="5">
    <source>
        <dbReference type="ARBA" id="ARBA00023274"/>
    </source>
</evidence>
<dbReference type="SUPFAM" id="SSF54843">
    <property type="entry name" value="Ribosomal protein L22"/>
    <property type="match status" value="1"/>
</dbReference>
<dbReference type="GO" id="GO:0003735">
    <property type="term" value="F:structural constituent of ribosome"/>
    <property type="evidence" value="ECO:0007669"/>
    <property type="project" value="InterPro"/>
</dbReference>
<evidence type="ECO:0000256" key="7">
    <source>
        <dbReference type="HAMAP-Rule" id="MF_01331"/>
    </source>
</evidence>
<keyword evidence="4 7" id="KW-0689">Ribosomal protein</keyword>
<organism evidence="11 12">
    <name type="scientific">SAR324 cluster bacterium</name>
    <dbReference type="NCBI Taxonomy" id="2024889"/>
    <lineage>
        <taxon>Bacteria</taxon>
        <taxon>Deltaproteobacteria</taxon>
        <taxon>SAR324 cluster</taxon>
    </lineage>
</organism>
<dbReference type="NCBIfam" id="TIGR01044">
    <property type="entry name" value="rplV_bact"/>
    <property type="match status" value="1"/>
</dbReference>
<comment type="function">
    <text evidence="7 10">This protein binds specifically to 23S rRNA; its binding is stimulated by other ribosomal proteins, e.g., L4, L17, and L20. It is important during the early stages of 50S assembly. It makes multiple contacts with different domains of the 23S rRNA in the assembled 50S subunit and ribosome.</text>
</comment>
<keyword evidence="5 7" id="KW-0687">Ribonucleoprotein</keyword>
<proteinExistence type="inferred from homology"/>
<comment type="caution">
    <text evidence="11">The sequence shown here is derived from an EMBL/GenBank/DDBJ whole genome shotgun (WGS) entry which is preliminary data.</text>
</comment>
<dbReference type="EMBL" id="JAAZON010000017">
    <property type="protein sequence ID" value="NMC61621.1"/>
    <property type="molecule type" value="Genomic_DNA"/>
</dbReference>
<evidence type="ECO:0000256" key="10">
    <source>
        <dbReference type="RuleBase" id="RU004008"/>
    </source>
</evidence>
<accession>A0A7X9FP27</accession>
<gene>
    <name evidence="7 11" type="primary">rplV</name>
    <name evidence="11" type="ORF">GYA55_00485</name>
</gene>
<dbReference type="Gene3D" id="3.90.470.10">
    <property type="entry name" value="Ribosomal protein L22/L17"/>
    <property type="match status" value="1"/>
</dbReference>
<protein>
    <recommendedName>
        <fullName evidence="6 7">Large ribosomal subunit protein uL22</fullName>
    </recommendedName>
</protein>
<evidence type="ECO:0000313" key="11">
    <source>
        <dbReference type="EMBL" id="NMC61621.1"/>
    </source>
</evidence>
<dbReference type="PANTHER" id="PTHR13501">
    <property type="entry name" value="CHLOROPLAST 50S RIBOSOMAL PROTEIN L22-RELATED"/>
    <property type="match status" value="1"/>
</dbReference>
<dbReference type="PROSITE" id="PS00464">
    <property type="entry name" value="RIBOSOMAL_L22"/>
    <property type="match status" value="1"/>
</dbReference>
<keyword evidence="3 7" id="KW-0694">RNA-binding</keyword>
<evidence type="ECO:0000256" key="4">
    <source>
        <dbReference type="ARBA" id="ARBA00022980"/>
    </source>
</evidence>
<dbReference type="GO" id="GO:0006412">
    <property type="term" value="P:translation"/>
    <property type="evidence" value="ECO:0007669"/>
    <property type="project" value="UniProtKB-UniRule"/>
</dbReference>
<dbReference type="GO" id="GO:0019843">
    <property type="term" value="F:rRNA binding"/>
    <property type="evidence" value="ECO:0007669"/>
    <property type="project" value="UniProtKB-UniRule"/>
</dbReference>
<dbReference type="InterPro" id="IPR047867">
    <property type="entry name" value="Ribosomal_uL22_bac/org-type"/>
</dbReference>
<dbReference type="AlphaFoldDB" id="A0A7X9FP27"/>
<evidence type="ECO:0000256" key="3">
    <source>
        <dbReference type="ARBA" id="ARBA00022884"/>
    </source>
</evidence>
<dbReference type="InterPro" id="IPR001063">
    <property type="entry name" value="Ribosomal_uL22"/>
</dbReference>
<evidence type="ECO:0000256" key="9">
    <source>
        <dbReference type="RuleBase" id="RU004006"/>
    </source>
</evidence>
<dbReference type="Proteomes" id="UP000524246">
    <property type="component" value="Unassembled WGS sequence"/>
</dbReference>
<dbReference type="InterPro" id="IPR036394">
    <property type="entry name" value="Ribosomal_uL22_sf"/>
</dbReference>
<sequence>MVARKIIRQIPKSRHLPVEGSASATLRHIRVSPQKMRLMVNLIKGKQLEPAEQILKFNPKKTARILLKVLASAKYNAREVKGLDIDRLWVTGGWVNGGKSLKRWLPRAHGRATSLIKRSSHVTIVLSEK</sequence>
<evidence type="ECO:0000256" key="6">
    <source>
        <dbReference type="ARBA" id="ARBA00035207"/>
    </source>
</evidence>